<feature type="signal peptide" evidence="1">
    <location>
        <begin position="1"/>
        <end position="25"/>
    </location>
</feature>
<dbReference type="AlphaFoldDB" id="A0AAV2DDT4"/>
<feature type="chain" id="PRO_5043404858" evidence="1">
    <location>
        <begin position="26"/>
        <end position="173"/>
    </location>
</feature>
<gene>
    <name evidence="2" type="ORF">LTRI10_LOCUS13736</name>
</gene>
<evidence type="ECO:0000313" key="2">
    <source>
        <dbReference type="EMBL" id="CAL1371685.1"/>
    </source>
</evidence>
<keyword evidence="1" id="KW-0732">Signal</keyword>
<evidence type="ECO:0000313" key="3">
    <source>
        <dbReference type="Proteomes" id="UP001497516"/>
    </source>
</evidence>
<evidence type="ECO:0000256" key="1">
    <source>
        <dbReference type="SAM" id="SignalP"/>
    </source>
</evidence>
<name>A0AAV2DDT4_9ROSI</name>
<reference evidence="2 3" key="1">
    <citation type="submission" date="2024-04" db="EMBL/GenBank/DDBJ databases">
        <authorList>
            <person name="Fracassetti M."/>
        </authorList>
    </citation>
    <scope>NUCLEOTIDE SEQUENCE [LARGE SCALE GENOMIC DNA]</scope>
</reference>
<protein>
    <submittedName>
        <fullName evidence="2">Uncharacterized protein</fullName>
    </submittedName>
</protein>
<proteinExistence type="predicted"/>
<keyword evidence="3" id="KW-1185">Reference proteome</keyword>
<accession>A0AAV2DDT4</accession>
<dbReference type="EMBL" id="OZ034815">
    <property type="protein sequence ID" value="CAL1371685.1"/>
    <property type="molecule type" value="Genomic_DNA"/>
</dbReference>
<dbReference type="Proteomes" id="UP001497516">
    <property type="component" value="Chromosome 2"/>
</dbReference>
<sequence length="173" mass="18634">MHPNPSPTVAASLAPNLLLVDLQLALDLSFSALDSSIFVSGTFSSYIRSLTISPHLAETPSFAEAKPTKKFFLNKTGPINALTGTLLHHGLSIRPSPLELGAIVACQSLCPSPLDLSTPYLLISLPSSPDIGNHCPLNLSASIAGYRKRRQLAAVFLREEGRDESFVFFECKE</sequence>
<organism evidence="2 3">
    <name type="scientific">Linum trigynum</name>
    <dbReference type="NCBI Taxonomy" id="586398"/>
    <lineage>
        <taxon>Eukaryota</taxon>
        <taxon>Viridiplantae</taxon>
        <taxon>Streptophyta</taxon>
        <taxon>Embryophyta</taxon>
        <taxon>Tracheophyta</taxon>
        <taxon>Spermatophyta</taxon>
        <taxon>Magnoliopsida</taxon>
        <taxon>eudicotyledons</taxon>
        <taxon>Gunneridae</taxon>
        <taxon>Pentapetalae</taxon>
        <taxon>rosids</taxon>
        <taxon>fabids</taxon>
        <taxon>Malpighiales</taxon>
        <taxon>Linaceae</taxon>
        <taxon>Linum</taxon>
    </lineage>
</organism>